<sequence>MSLPFDPFEADALEAAGPVQTCLAGGITLGTRGKRLSGQIRARNHGERSRRASKAAGDTDFRANARGTASARVPPHMETRSGS</sequence>
<keyword evidence="3" id="KW-1185">Reference proteome</keyword>
<dbReference type="AlphaFoldDB" id="A0A2N3XSR5"/>
<organism evidence="2 3">
    <name type="scientific">Saccharopolyspora spinosa</name>
    <dbReference type="NCBI Taxonomy" id="60894"/>
    <lineage>
        <taxon>Bacteria</taxon>
        <taxon>Bacillati</taxon>
        <taxon>Actinomycetota</taxon>
        <taxon>Actinomycetes</taxon>
        <taxon>Pseudonocardiales</taxon>
        <taxon>Pseudonocardiaceae</taxon>
        <taxon>Saccharopolyspora</taxon>
    </lineage>
</organism>
<accession>A0A2N3XSR5</accession>
<dbReference type="Proteomes" id="UP000233786">
    <property type="component" value="Unassembled WGS sequence"/>
</dbReference>
<dbReference type="EMBL" id="PJNB01000001">
    <property type="protein sequence ID" value="PKW13661.1"/>
    <property type="molecule type" value="Genomic_DNA"/>
</dbReference>
<proteinExistence type="predicted"/>
<feature type="region of interest" description="Disordered" evidence="1">
    <location>
        <begin position="33"/>
        <end position="83"/>
    </location>
</feature>
<gene>
    <name evidence="2" type="ORF">A8926_1209</name>
</gene>
<evidence type="ECO:0000313" key="3">
    <source>
        <dbReference type="Proteomes" id="UP000233786"/>
    </source>
</evidence>
<evidence type="ECO:0000256" key="1">
    <source>
        <dbReference type="SAM" id="MobiDB-lite"/>
    </source>
</evidence>
<name>A0A2N3XSR5_SACSN</name>
<comment type="caution">
    <text evidence="2">The sequence shown here is derived from an EMBL/GenBank/DDBJ whole genome shotgun (WGS) entry which is preliminary data.</text>
</comment>
<protein>
    <submittedName>
        <fullName evidence="2">Uncharacterized protein</fullName>
    </submittedName>
</protein>
<reference evidence="2" key="1">
    <citation type="submission" date="2017-12" db="EMBL/GenBank/DDBJ databases">
        <title>Sequencing the genomes of 1000 Actinobacteria strains.</title>
        <authorList>
            <person name="Klenk H.-P."/>
        </authorList>
    </citation>
    <scope>NUCLEOTIDE SEQUENCE [LARGE SCALE GENOMIC DNA]</scope>
    <source>
        <strain evidence="2">DSM 44228</strain>
    </source>
</reference>
<evidence type="ECO:0000313" key="2">
    <source>
        <dbReference type="EMBL" id="PKW13661.1"/>
    </source>
</evidence>
<dbReference type="STRING" id="994479.GCA_000194155_03928"/>